<gene>
    <name evidence="1" type="ORF">SPBR_09260</name>
</gene>
<evidence type="ECO:0000313" key="2">
    <source>
        <dbReference type="Proteomes" id="UP000031575"/>
    </source>
</evidence>
<accession>A0A0C2FW13</accession>
<organism evidence="1 2">
    <name type="scientific">Sporothrix brasiliensis 5110</name>
    <dbReference type="NCBI Taxonomy" id="1398154"/>
    <lineage>
        <taxon>Eukaryota</taxon>
        <taxon>Fungi</taxon>
        <taxon>Dikarya</taxon>
        <taxon>Ascomycota</taxon>
        <taxon>Pezizomycotina</taxon>
        <taxon>Sordariomycetes</taxon>
        <taxon>Sordariomycetidae</taxon>
        <taxon>Ophiostomatales</taxon>
        <taxon>Ophiostomataceae</taxon>
        <taxon>Sporothrix</taxon>
    </lineage>
</organism>
<reference evidence="1 2" key="1">
    <citation type="journal article" date="2014" name="BMC Genomics">
        <title>Comparative genomics of the major fungal agents of human and animal Sporotrichosis: Sporothrix schenckii and Sporothrix brasiliensis.</title>
        <authorList>
            <person name="Teixeira M.M."/>
            <person name="de Almeida L.G."/>
            <person name="Kubitschek-Barreira P."/>
            <person name="Alves F.L."/>
            <person name="Kioshima E.S."/>
            <person name="Abadio A.K."/>
            <person name="Fernandes L."/>
            <person name="Derengowski L.S."/>
            <person name="Ferreira K.S."/>
            <person name="Souza R.C."/>
            <person name="Ruiz J.C."/>
            <person name="de Andrade N.C."/>
            <person name="Paes H.C."/>
            <person name="Nicola A.M."/>
            <person name="Albuquerque P."/>
            <person name="Gerber A.L."/>
            <person name="Martins V.P."/>
            <person name="Peconick L.D."/>
            <person name="Neto A.V."/>
            <person name="Chaucanez C.B."/>
            <person name="Silva P.A."/>
            <person name="Cunha O.L."/>
            <person name="de Oliveira F.F."/>
            <person name="dos Santos T.C."/>
            <person name="Barros A.L."/>
            <person name="Soares M.A."/>
            <person name="de Oliveira L.M."/>
            <person name="Marini M.M."/>
            <person name="Villalobos-Duno H."/>
            <person name="Cunha M.M."/>
            <person name="de Hoog S."/>
            <person name="da Silveira J.F."/>
            <person name="Henrissat B."/>
            <person name="Nino-Vega G.A."/>
            <person name="Cisalpino P.S."/>
            <person name="Mora-Montes H.M."/>
            <person name="Almeida S.R."/>
            <person name="Stajich J.E."/>
            <person name="Lopes-Bezerra L.M."/>
            <person name="Vasconcelos A.T."/>
            <person name="Felipe M.S."/>
        </authorList>
    </citation>
    <scope>NUCLEOTIDE SEQUENCE [LARGE SCALE GENOMIC DNA]</scope>
    <source>
        <strain evidence="1 2">5110</strain>
    </source>
</reference>
<name>A0A0C2FW13_9PEZI</name>
<evidence type="ECO:0000313" key="1">
    <source>
        <dbReference type="EMBL" id="KIH95188.1"/>
    </source>
</evidence>
<dbReference type="HOGENOM" id="CLU_2759467_0_0_1"/>
<dbReference type="EMBL" id="AWTV01000001">
    <property type="protein sequence ID" value="KIH95188.1"/>
    <property type="molecule type" value="Genomic_DNA"/>
</dbReference>
<protein>
    <submittedName>
        <fullName evidence="1">Uncharacterized protein</fullName>
    </submittedName>
</protein>
<comment type="caution">
    <text evidence="1">The sequence shown here is derived from an EMBL/GenBank/DDBJ whole genome shotgun (WGS) entry which is preliminary data.</text>
</comment>
<sequence length="70" mass="7203">MSCANGHQAAPVSRVPQKQSRALAQLRLTVVGSTPRSPHAFPAAGGLDPTTAHYALASSVWCPAPQGAVR</sequence>
<dbReference type="Proteomes" id="UP000031575">
    <property type="component" value="Unassembled WGS sequence"/>
</dbReference>
<keyword evidence="2" id="KW-1185">Reference proteome</keyword>
<proteinExistence type="predicted"/>
<dbReference type="AlphaFoldDB" id="A0A0C2FW13"/>
<dbReference type="VEuPathDB" id="FungiDB:SPBR_09260"/>
<dbReference type="RefSeq" id="XP_040623198.1">
    <property type="nucleotide sequence ID" value="XM_040767386.1"/>
</dbReference>
<dbReference type="GeneID" id="63682307"/>